<evidence type="ECO:0000256" key="5">
    <source>
        <dbReference type="PIRSR" id="PIRSR005586-1"/>
    </source>
</evidence>
<evidence type="ECO:0000256" key="3">
    <source>
        <dbReference type="ARBA" id="ARBA00022833"/>
    </source>
</evidence>
<dbReference type="EMBL" id="PITK01001030">
    <property type="protein sequence ID" value="TBU11814.1"/>
    <property type="molecule type" value="Genomic_DNA"/>
</dbReference>
<accession>A0A4Q9LTI8</accession>
<dbReference type="PIRSF" id="PIRSF005586">
    <property type="entry name" value="RNApol_RpoM"/>
    <property type="match status" value="1"/>
</dbReference>
<dbReference type="Pfam" id="PF01096">
    <property type="entry name" value="Zn_ribbon_TFIIS"/>
    <property type="match status" value="1"/>
</dbReference>
<feature type="binding site" evidence="5">
    <location>
        <position position="62"/>
    </location>
    <ligand>
        <name>Zn(2+)</name>
        <dbReference type="ChEBI" id="CHEBI:29105"/>
        <label>2</label>
    </ligand>
</feature>
<keyword evidence="4 8" id="KW-0240">DNA-directed RNA polymerase</keyword>
<gene>
    <name evidence="8" type="ORF">CWI38_1030p0050</name>
</gene>
<feature type="binding site" evidence="5">
    <location>
        <position position="5"/>
    </location>
    <ligand>
        <name>Zn(2+)</name>
        <dbReference type="ChEBI" id="CHEBI:29105"/>
        <label>1</label>
    </ligand>
</feature>
<dbReference type="GO" id="GO:0003676">
    <property type="term" value="F:nucleic acid binding"/>
    <property type="evidence" value="ECO:0007669"/>
    <property type="project" value="InterPro"/>
</dbReference>
<dbReference type="OrthoDB" id="10056816at2759"/>
<proteinExistence type="inferred from homology"/>
<keyword evidence="1 5" id="KW-0479">Metal-binding</keyword>
<dbReference type="InterPro" id="IPR001222">
    <property type="entry name" value="Znf_TFIIS"/>
</dbReference>
<evidence type="ECO:0000256" key="1">
    <source>
        <dbReference type="ARBA" id="ARBA00022723"/>
    </source>
</evidence>
<dbReference type="GO" id="GO:0008270">
    <property type="term" value="F:zinc ion binding"/>
    <property type="evidence" value="ECO:0007669"/>
    <property type="project" value="UniProtKB-KW"/>
</dbReference>
<evidence type="ECO:0000313" key="8">
    <source>
        <dbReference type="EMBL" id="TBU11814.1"/>
    </source>
</evidence>
<evidence type="ECO:0000256" key="6">
    <source>
        <dbReference type="PIRSR" id="PIRSR005586-2"/>
    </source>
</evidence>
<keyword evidence="3 5" id="KW-0862">Zinc</keyword>
<evidence type="ECO:0000256" key="4">
    <source>
        <dbReference type="PIRNR" id="PIRNR005586"/>
    </source>
</evidence>
<feature type="binding site" evidence="5">
    <location>
        <position position="20"/>
    </location>
    <ligand>
        <name>Zn(2+)</name>
        <dbReference type="ChEBI" id="CHEBI:29105"/>
        <label>1</label>
    </ligand>
</feature>
<evidence type="ECO:0000313" key="9">
    <source>
        <dbReference type="Proteomes" id="UP000292282"/>
    </source>
</evidence>
<dbReference type="AlphaFoldDB" id="A0A4Q9LTI8"/>
<keyword evidence="9" id="KW-1185">Reference proteome</keyword>
<comment type="similarity">
    <text evidence="4">Belongs to the archaeal rpoM/eukaryotic RPA12/RPB9/RPC11 RNA polymerase family.</text>
</comment>
<evidence type="ECO:0000259" key="7">
    <source>
        <dbReference type="SMART" id="SM00440"/>
    </source>
</evidence>
<keyword evidence="4" id="KW-0539">Nucleus</keyword>
<dbReference type="SUPFAM" id="SSF57783">
    <property type="entry name" value="Zinc beta-ribbon"/>
    <property type="match status" value="1"/>
</dbReference>
<organism evidence="8 9">
    <name type="scientific">Hamiltosporidium tvaerminnensis</name>
    <dbReference type="NCBI Taxonomy" id="1176355"/>
    <lineage>
        <taxon>Eukaryota</taxon>
        <taxon>Fungi</taxon>
        <taxon>Fungi incertae sedis</taxon>
        <taxon>Microsporidia</taxon>
        <taxon>Dubosqiidae</taxon>
        <taxon>Hamiltosporidium</taxon>
    </lineage>
</organism>
<dbReference type="GO" id="GO:0005634">
    <property type="term" value="C:nucleus"/>
    <property type="evidence" value="ECO:0007669"/>
    <property type="project" value="UniProtKB-SubCell"/>
</dbReference>
<protein>
    <recommendedName>
        <fullName evidence="4">DNA-directed RNA polymerase subunit</fullName>
    </recommendedName>
</protein>
<dbReference type="GO" id="GO:0003899">
    <property type="term" value="F:DNA-directed RNA polymerase activity"/>
    <property type="evidence" value="ECO:0007669"/>
    <property type="project" value="InterPro"/>
</dbReference>
<feature type="binding site" evidence="5">
    <location>
        <position position="3"/>
    </location>
    <ligand>
        <name>Zn(2+)</name>
        <dbReference type="ChEBI" id="CHEBI:29105"/>
        <label>1</label>
    </ligand>
</feature>
<sequence length="114" mass="12807">MFCMCGTLLQIKKEGETVICKKCGKSVKINKIEPFIIEKVFNNEEVVNTRNKVKGAKIKERCPSCDSNEMFYNVIQLRSVDEGQTVFYEGVKIESSGYMGVNIKTRGVIIKSSG</sequence>
<name>A0A4Q9LTI8_9MICR</name>
<feature type="binding site" evidence="5">
    <location>
        <position position="23"/>
    </location>
    <ligand>
        <name>Zn(2+)</name>
        <dbReference type="ChEBI" id="CHEBI:29105"/>
        <label>1</label>
    </ligand>
</feature>
<keyword evidence="4" id="KW-0804">Transcription</keyword>
<evidence type="ECO:0000256" key="2">
    <source>
        <dbReference type="ARBA" id="ARBA00022771"/>
    </source>
</evidence>
<dbReference type="GO" id="GO:0006351">
    <property type="term" value="P:DNA-templated transcription"/>
    <property type="evidence" value="ECO:0007669"/>
    <property type="project" value="InterPro"/>
</dbReference>
<dbReference type="InterPro" id="IPR012164">
    <property type="entry name" value="Rpa12/Rpb9/Rpc10/TFS"/>
</dbReference>
<dbReference type="GO" id="GO:0000428">
    <property type="term" value="C:DNA-directed RNA polymerase complex"/>
    <property type="evidence" value="ECO:0007669"/>
    <property type="project" value="UniProtKB-KW"/>
</dbReference>
<dbReference type="SMART" id="SM00440">
    <property type="entry name" value="ZnF_C2C2"/>
    <property type="match status" value="1"/>
</dbReference>
<feature type="domain" description="TFIIS-type" evidence="7">
    <location>
        <begin position="60"/>
        <end position="94"/>
    </location>
</feature>
<reference evidence="8 9" key="1">
    <citation type="submission" date="2017-12" db="EMBL/GenBank/DDBJ databases">
        <authorList>
            <person name="Pombert J.-F."/>
            <person name="Haag K.L."/>
            <person name="Ebert D."/>
        </authorList>
    </citation>
    <scope>NUCLEOTIDE SEQUENCE [LARGE SCALE GENOMIC DNA]</scope>
    <source>
        <strain evidence="8">IL-G-3</strain>
    </source>
</reference>
<comment type="function">
    <text evidence="4">DNA-dependent RNA polymerase catalyzes the transcription of DNA into RNA using the four ribonucleoside triphosphates as substrates.</text>
</comment>
<comment type="caution">
    <text evidence="8">The sequence shown here is derived from an EMBL/GenBank/DDBJ whole genome shotgun (WGS) entry which is preliminary data.</text>
</comment>
<dbReference type="Gene3D" id="2.20.25.10">
    <property type="match status" value="1"/>
</dbReference>
<dbReference type="Proteomes" id="UP000292282">
    <property type="component" value="Unassembled WGS sequence"/>
</dbReference>
<dbReference type="STRING" id="1176355.A0A4Q9LTI8"/>
<feature type="binding site" evidence="5">
    <location>
        <position position="65"/>
    </location>
    <ligand>
        <name>Zn(2+)</name>
        <dbReference type="ChEBI" id="CHEBI:29105"/>
        <label>2</label>
    </ligand>
</feature>
<feature type="zinc finger region" description="C4-type" evidence="6">
    <location>
        <begin position="3"/>
        <end position="23"/>
    </location>
</feature>
<keyword evidence="2 6" id="KW-0863">Zinc-finger</keyword>
<dbReference type="VEuPathDB" id="MicrosporidiaDB:CWI38_1030p0050"/>
<comment type="subcellular location">
    <subcellularLocation>
        <location evidence="4">Nucleus</location>
    </subcellularLocation>
</comment>